<dbReference type="OrthoDB" id="265088at2"/>
<organism evidence="4 5">
    <name type="scientific">Mariniblastus fucicola</name>
    <dbReference type="NCBI Taxonomy" id="980251"/>
    <lineage>
        <taxon>Bacteria</taxon>
        <taxon>Pseudomonadati</taxon>
        <taxon>Planctomycetota</taxon>
        <taxon>Planctomycetia</taxon>
        <taxon>Pirellulales</taxon>
        <taxon>Pirellulaceae</taxon>
        <taxon>Mariniblastus</taxon>
    </lineage>
</organism>
<evidence type="ECO:0000256" key="2">
    <source>
        <dbReference type="SAM" id="Phobius"/>
    </source>
</evidence>
<protein>
    <submittedName>
        <fullName evidence="4">FecR protein</fullName>
    </submittedName>
</protein>
<sequence length="476" mass="51612">MSDRFNNETIDEDRLMILVDAALDQSISQSEITELASMLAGNPKAQDLYLSEIETDFLLGELSRHSSQLGNPGNPKKSGDRLFPTVESGSGQSSPFAFKGALGNPFLLCFGSLVLLGLAWLSIASFGNLNYRSDVIAHAKVKSDNAKWFIEETGEAMTSGLCSGDVLRVVEGRLIIKYVNGVSVNLDGPVACELVSPMEVRMLLGSLTAEVPDGCEGFSVEAPRATVVDLGTKFRVNVDPQGGTDVVVYKGEVDVDYRAKPQPTQRLRMGEAVRLDAYGAVSRIESIRNDEFIDPQATPRGVLIEGVRDSYDRDSSLSYYEIVQNGMREDALAFVDREGHEWNGLDKSGMPAYLVGGDYVRTFNNDKADDSIELKLNIAAPCKLYILFDNRLPVASWLKDGFKDTGDDIGLDNGPFFSSGQWHNKGPSGIGPGQSIDDVFSIWVKTIDAPGVVTLGATEAPISEPNMYGIVAVPSE</sequence>
<dbReference type="Gene3D" id="2.60.120.1440">
    <property type="match status" value="1"/>
</dbReference>
<dbReference type="STRING" id="980251.GCA_001642875_01690"/>
<accession>A0A5B9PF26</accession>
<evidence type="ECO:0000259" key="3">
    <source>
        <dbReference type="Pfam" id="PF04773"/>
    </source>
</evidence>
<feature type="transmembrane region" description="Helical" evidence="2">
    <location>
        <begin position="106"/>
        <end position="126"/>
    </location>
</feature>
<dbReference type="InterPro" id="IPR006860">
    <property type="entry name" value="FecR"/>
</dbReference>
<keyword evidence="5" id="KW-1185">Reference proteome</keyword>
<dbReference type="AlphaFoldDB" id="A0A5B9PF26"/>
<gene>
    <name evidence="4" type="ORF">MFFC18_47870</name>
</gene>
<keyword evidence="2" id="KW-1133">Transmembrane helix</keyword>
<dbReference type="GO" id="GO:0016989">
    <property type="term" value="F:sigma factor antagonist activity"/>
    <property type="evidence" value="ECO:0007669"/>
    <property type="project" value="TreeGrafter"/>
</dbReference>
<dbReference type="EMBL" id="CP042912">
    <property type="protein sequence ID" value="QEG24864.1"/>
    <property type="molecule type" value="Genomic_DNA"/>
</dbReference>
<dbReference type="InterPro" id="IPR012373">
    <property type="entry name" value="Ferrdict_sens_TM"/>
</dbReference>
<keyword evidence="2" id="KW-0812">Transmembrane</keyword>
<proteinExistence type="predicted"/>
<evidence type="ECO:0000313" key="5">
    <source>
        <dbReference type="Proteomes" id="UP000322214"/>
    </source>
</evidence>
<dbReference type="KEGG" id="mff:MFFC18_47870"/>
<evidence type="ECO:0000313" key="4">
    <source>
        <dbReference type="EMBL" id="QEG24864.1"/>
    </source>
</evidence>
<keyword evidence="2" id="KW-0472">Membrane</keyword>
<dbReference type="Proteomes" id="UP000322214">
    <property type="component" value="Chromosome"/>
</dbReference>
<name>A0A5B9PF26_9BACT</name>
<evidence type="ECO:0000256" key="1">
    <source>
        <dbReference type="SAM" id="MobiDB-lite"/>
    </source>
</evidence>
<dbReference type="Pfam" id="PF04773">
    <property type="entry name" value="FecR"/>
    <property type="match status" value="1"/>
</dbReference>
<feature type="region of interest" description="Disordered" evidence="1">
    <location>
        <begin position="64"/>
        <end position="88"/>
    </location>
</feature>
<dbReference type="PANTHER" id="PTHR30273:SF2">
    <property type="entry name" value="PROTEIN FECR"/>
    <property type="match status" value="1"/>
</dbReference>
<dbReference type="RefSeq" id="WP_075084481.1">
    <property type="nucleotide sequence ID" value="NZ_CP042912.1"/>
</dbReference>
<reference evidence="4 5" key="1">
    <citation type="submission" date="2019-08" db="EMBL/GenBank/DDBJ databases">
        <title>Deep-cultivation of Planctomycetes and their phenomic and genomic characterization uncovers novel biology.</title>
        <authorList>
            <person name="Wiegand S."/>
            <person name="Jogler M."/>
            <person name="Boedeker C."/>
            <person name="Pinto D."/>
            <person name="Vollmers J."/>
            <person name="Rivas-Marin E."/>
            <person name="Kohn T."/>
            <person name="Peeters S.H."/>
            <person name="Heuer A."/>
            <person name="Rast P."/>
            <person name="Oberbeckmann S."/>
            <person name="Bunk B."/>
            <person name="Jeske O."/>
            <person name="Meyerdierks A."/>
            <person name="Storesund J.E."/>
            <person name="Kallscheuer N."/>
            <person name="Luecker S."/>
            <person name="Lage O.M."/>
            <person name="Pohl T."/>
            <person name="Merkel B.J."/>
            <person name="Hornburger P."/>
            <person name="Mueller R.-W."/>
            <person name="Bruemmer F."/>
            <person name="Labrenz M."/>
            <person name="Spormann A.M."/>
            <person name="Op den Camp H."/>
            <person name="Overmann J."/>
            <person name="Amann R."/>
            <person name="Jetten M.S.M."/>
            <person name="Mascher T."/>
            <person name="Medema M.H."/>
            <person name="Devos D.P."/>
            <person name="Kaster A.-K."/>
            <person name="Ovreas L."/>
            <person name="Rohde M."/>
            <person name="Galperin M.Y."/>
            <person name="Jogler C."/>
        </authorList>
    </citation>
    <scope>NUCLEOTIDE SEQUENCE [LARGE SCALE GENOMIC DNA]</scope>
    <source>
        <strain evidence="4 5">FC18</strain>
    </source>
</reference>
<dbReference type="PANTHER" id="PTHR30273">
    <property type="entry name" value="PERIPLASMIC SIGNAL SENSOR AND SIGMA FACTOR ACTIVATOR FECR-RELATED"/>
    <property type="match status" value="1"/>
</dbReference>
<feature type="domain" description="FecR protein" evidence="3">
    <location>
        <begin position="198"/>
        <end position="253"/>
    </location>
</feature>